<proteinExistence type="predicted"/>
<dbReference type="Proteomes" id="UP000268291">
    <property type="component" value="Unassembled WGS sequence"/>
</dbReference>
<dbReference type="RefSeq" id="WP_127054288.1">
    <property type="nucleotide sequence ID" value="NZ_PYAU01000001.1"/>
</dbReference>
<keyword evidence="5" id="KW-1185">Reference proteome</keyword>
<name>A0A2P8GY59_9MICO</name>
<keyword evidence="1" id="KW-0812">Transmembrane</keyword>
<dbReference type="EMBL" id="PYAU01000001">
    <property type="protein sequence ID" value="PSL38875.1"/>
    <property type="molecule type" value="Genomic_DNA"/>
</dbReference>
<dbReference type="PROSITE" id="PS51257">
    <property type="entry name" value="PROKAR_LIPOPROTEIN"/>
    <property type="match status" value="1"/>
</dbReference>
<evidence type="ECO:0000313" key="3">
    <source>
        <dbReference type="EMBL" id="RUQ86658.1"/>
    </source>
</evidence>
<feature type="transmembrane region" description="Helical" evidence="1">
    <location>
        <begin position="48"/>
        <end position="69"/>
    </location>
</feature>
<reference evidence="3 5" key="2">
    <citation type="submission" date="2018-12" db="EMBL/GenBank/DDBJ databases">
        <authorList>
            <person name="hu s."/>
            <person name="Xu Y."/>
            <person name="Xu B."/>
            <person name="Li F."/>
        </authorList>
    </citation>
    <scope>NUCLEOTIDE SEQUENCE [LARGE SCALE GENOMIC DNA]</scope>
    <source>
        <strain evidence="3 5">KSW2-17</strain>
    </source>
</reference>
<evidence type="ECO:0000313" key="2">
    <source>
        <dbReference type="EMBL" id="PSL38875.1"/>
    </source>
</evidence>
<organism evidence="2 4">
    <name type="scientific">Labedella gwakjiensis</name>
    <dbReference type="NCBI Taxonomy" id="390269"/>
    <lineage>
        <taxon>Bacteria</taxon>
        <taxon>Bacillati</taxon>
        <taxon>Actinomycetota</taxon>
        <taxon>Actinomycetes</taxon>
        <taxon>Micrococcales</taxon>
        <taxon>Microbacteriaceae</taxon>
        <taxon>Labedella</taxon>
    </lineage>
</organism>
<reference evidence="2 4" key="1">
    <citation type="submission" date="2018-03" db="EMBL/GenBank/DDBJ databases">
        <title>Genomic Encyclopedia of Archaeal and Bacterial Type Strains, Phase II (KMG-II): from individual species to whole genera.</title>
        <authorList>
            <person name="Goeker M."/>
        </authorList>
    </citation>
    <scope>NUCLEOTIDE SEQUENCE [LARGE SCALE GENOMIC DNA]</scope>
    <source>
        <strain evidence="2 4">DSM 21548</strain>
    </source>
</reference>
<dbReference type="EMBL" id="RZGY01000001">
    <property type="protein sequence ID" value="RUQ86658.1"/>
    <property type="molecule type" value="Genomic_DNA"/>
</dbReference>
<accession>A0A2P8GY59</accession>
<evidence type="ECO:0000313" key="4">
    <source>
        <dbReference type="Proteomes" id="UP000241203"/>
    </source>
</evidence>
<comment type="caution">
    <text evidence="2">The sequence shown here is derived from an EMBL/GenBank/DDBJ whole genome shotgun (WGS) entry which is preliminary data.</text>
</comment>
<keyword evidence="1" id="KW-0472">Membrane</keyword>
<dbReference type="Proteomes" id="UP000241203">
    <property type="component" value="Unassembled WGS sequence"/>
</dbReference>
<sequence>MSAAKWVTESPAGKMLSFACGFVPGAVGMACGAVNAIAYAVQGRTEEAILAGVGMIGGIALTAGVKAALKPMLKASAADMKISRTVPMSGLRVKTNRTRRITAQSAVTAGNLFGMLPNAIYDDKKKSTPVRRGGGGGGRMRFT</sequence>
<evidence type="ECO:0000313" key="5">
    <source>
        <dbReference type="Proteomes" id="UP000268291"/>
    </source>
</evidence>
<gene>
    <name evidence="2" type="ORF">CLV49_2505</name>
    <name evidence="3" type="ORF">ELQ93_06700</name>
</gene>
<keyword evidence="1" id="KW-1133">Transmembrane helix</keyword>
<evidence type="ECO:0000256" key="1">
    <source>
        <dbReference type="SAM" id="Phobius"/>
    </source>
</evidence>
<dbReference type="AlphaFoldDB" id="A0A2P8GY59"/>
<protein>
    <submittedName>
        <fullName evidence="2">Uncharacterized protein</fullName>
    </submittedName>
</protein>